<feature type="compositionally biased region" description="Basic residues" evidence="1">
    <location>
        <begin position="206"/>
        <end position="218"/>
    </location>
</feature>
<name>A0A2T3YQV0_TRIA4</name>
<feature type="compositionally biased region" description="Basic and acidic residues" evidence="1">
    <location>
        <begin position="65"/>
        <end position="83"/>
    </location>
</feature>
<evidence type="ECO:0000256" key="1">
    <source>
        <dbReference type="SAM" id="MobiDB-lite"/>
    </source>
</evidence>
<proteinExistence type="predicted"/>
<gene>
    <name evidence="2" type="ORF">M441DRAFT_74704</name>
</gene>
<dbReference type="EMBL" id="KZ679287">
    <property type="protein sequence ID" value="PTB34942.1"/>
    <property type="molecule type" value="Genomic_DNA"/>
</dbReference>
<dbReference type="Proteomes" id="UP000240493">
    <property type="component" value="Unassembled WGS sequence"/>
</dbReference>
<dbReference type="AlphaFoldDB" id="A0A2T3YQV0"/>
<dbReference type="OrthoDB" id="10432330at2759"/>
<evidence type="ECO:0000313" key="3">
    <source>
        <dbReference type="Proteomes" id="UP000240493"/>
    </source>
</evidence>
<protein>
    <submittedName>
        <fullName evidence="2">Uncharacterized protein</fullName>
    </submittedName>
</protein>
<feature type="region of interest" description="Disordered" evidence="1">
    <location>
        <begin position="186"/>
        <end position="222"/>
    </location>
</feature>
<reference evidence="2 3" key="1">
    <citation type="submission" date="2016-07" db="EMBL/GenBank/DDBJ databases">
        <title>Multiple horizontal gene transfer events from other fungi enriched the ability of initially mycotrophic Trichoderma (Ascomycota) to feed on dead plant biomass.</title>
        <authorList>
            <consortium name="DOE Joint Genome Institute"/>
            <person name="Aerts A."/>
            <person name="Atanasova L."/>
            <person name="Chenthamara K."/>
            <person name="Zhang J."/>
            <person name="Grujic M."/>
            <person name="Henrissat B."/>
            <person name="Kuo A."/>
            <person name="Salamov A."/>
            <person name="Lipzen A."/>
            <person name="Labutti K."/>
            <person name="Barry K."/>
            <person name="Miao Y."/>
            <person name="Rahimi M.J."/>
            <person name="Shen Q."/>
            <person name="Grigoriev I.V."/>
            <person name="Kubicek C.P."/>
            <person name="Druzhinina I.S."/>
        </authorList>
    </citation>
    <scope>NUCLEOTIDE SEQUENCE [LARGE SCALE GENOMIC DNA]</scope>
    <source>
        <strain evidence="2 3">CBS 433.97</strain>
    </source>
</reference>
<evidence type="ECO:0000313" key="2">
    <source>
        <dbReference type="EMBL" id="PTB34942.1"/>
    </source>
</evidence>
<sequence>MAKRKSNDSALMPHKKAKRNHPTAAALDCRSPELSTSHNRLLSLEKPVGLRKRKRTHVLLNDSSEEPHLESDPKSDGGKEPSAKRARQCSSDPASCPDYPLVPWQGLEEQPRLEKEKSHYDLTQAYFQQSHINAMRFLNEYRQYERGPNHRNPLPSPDLSDDEAAGTHAANFAIIEPFSIRDATPSASVTPVLSLQSSRKRDATPPRRKQRQSHRQNKNKAENALNTRDFLRSMRSSRRNPGCSLWYLADDGKACPVL</sequence>
<organism evidence="2 3">
    <name type="scientific">Trichoderma asperellum (strain ATCC 204424 / CBS 433.97 / NBRC 101777)</name>
    <dbReference type="NCBI Taxonomy" id="1042311"/>
    <lineage>
        <taxon>Eukaryota</taxon>
        <taxon>Fungi</taxon>
        <taxon>Dikarya</taxon>
        <taxon>Ascomycota</taxon>
        <taxon>Pezizomycotina</taxon>
        <taxon>Sordariomycetes</taxon>
        <taxon>Hypocreomycetidae</taxon>
        <taxon>Hypocreales</taxon>
        <taxon>Hypocreaceae</taxon>
        <taxon>Trichoderma</taxon>
    </lineage>
</organism>
<feature type="region of interest" description="Disordered" evidence="1">
    <location>
        <begin position="1"/>
        <end position="103"/>
    </location>
</feature>
<feature type="compositionally biased region" description="Polar residues" evidence="1">
    <location>
        <begin position="186"/>
        <end position="197"/>
    </location>
</feature>
<keyword evidence="3" id="KW-1185">Reference proteome</keyword>
<accession>A0A2T3YQV0</accession>